<dbReference type="Gene3D" id="3.60.10.10">
    <property type="entry name" value="Endonuclease/exonuclease/phosphatase"/>
    <property type="match status" value="1"/>
</dbReference>
<gene>
    <name evidence="1" type="ORF">Scep_029398</name>
</gene>
<dbReference type="EMBL" id="JBBNAG010000013">
    <property type="protein sequence ID" value="KAK9082927.1"/>
    <property type="molecule type" value="Genomic_DNA"/>
</dbReference>
<accession>A0AAP0E158</accession>
<dbReference type="Proteomes" id="UP001419268">
    <property type="component" value="Unassembled WGS sequence"/>
</dbReference>
<sequence length="77" mass="8857">MTLIDPSIMNERYTWSNMRVSPIACRLDQFLYSSEWAMAFPGSRQPFGARLTSDHFPLVLETRVVPCGPSLFKFENV</sequence>
<dbReference type="SUPFAM" id="SSF56219">
    <property type="entry name" value="DNase I-like"/>
    <property type="match status" value="1"/>
</dbReference>
<keyword evidence="2" id="KW-1185">Reference proteome</keyword>
<dbReference type="PANTHER" id="PTHR33710:SF71">
    <property type="entry name" value="ENDONUCLEASE_EXONUCLEASE_PHOSPHATASE DOMAIN-CONTAINING PROTEIN"/>
    <property type="match status" value="1"/>
</dbReference>
<protein>
    <recommendedName>
        <fullName evidence="3">Endonuclease/exonuclease/phosphatase</fullName>
    </recommendedName>
</protein>
<proteinExistence type="predicted"/>
<evidence type="ECO:0000313" key="2">
    <source>
        <dbReference type="Proteomes" id="UP001419268"/>
    </source>
</evidence>
<dbReference type="PANTHER" id="PTHR33710">
    <property type="entry name" value="BNAC02G09200D PROTEIN"/>
    <property type="match status" value="1"/>
</dbReference>
<dbReference type="AlphaFoldDB" id="A0AAP0E158"/>
<evidence type="ECO:0008006" key="3">
    <source>
        <dbReference type="Google" id="ProtNLM"/>
    </source>
</evidence>
<dbReference type="InterPro" id="IPR036691">
    <property type="entry name" value="Endo/exonu/phosph_ase_sf"/>
</dbReference>
<reference evidence="1 2" key="1">
    <citation type="submission" date="2024-01" db="EMBL/GenBank/DDBJ databases">
        <title>Genome assemblies of Stephania.</title>
        <authorList>
            <person name="Yang L."/>
        </authorList>
    </citation>
    <scope>NUCLEOTIDE SEQUENCE [LARGE SCALE GENOMIC DNA]</scope>
    <source>
        <strain evidence="1">JXDWG</strain>
        <tissue evidence="1">Leaf</tissue>
    </source>
</reference>
<name>A0AAP0E158_9MAGN</name>
<evidence type="ECO:0000313" key="1">
    <source>
        <dbReference type="EMBL" id="KAK9082927.1"/>
    </source>
</evidence>
<organism evidence="1 2">
    <name type="scientific">Stephania cephalantha</name>
    <dbReference type="NCBI Taxonomy" id="152367"/>
    <lineage>
        <taxon>Eukaryota</taxon>
        <taxon>Viridiplantae</taxon>
        <taxon>Streptophyta</taxon>
        <taxon>Embryophyta</taxon>
        <taxon>Tracheophyta</taxon>
        <taxon>Spermatophyta</taxon>
        <taxon>Magnoliopsida</taxon>
        <taxon>Ranunculales</taxon>
        <taxon>Menispermaceae</taxon>
        <taxon>Menispermoideae</taxon>
        <taxon>Cissampelideae</taxon>
        <taxon>Stephania</taxon>
    </lineage>
</organism>
<comment type="caution">
    <text evidence="1">The sequence shown here is derived from an EMBL/GenBank/DDBJ whole genome shotgun (WGS) entry which is preliminary data.</text>
</comment>